<proteinExistence type="predicted"/>
<evidence type="ECO:0000256" key="1">
    <source>
        <dbReference type="SAM" id="Phobius"/>
    </source>
</evidence>
<keyword evidence="1" id="KW-0812">Transmembrane</keyword>
<evidence type="ECO:0008006" key="4">
    <source>
        <dbReference type="Google" id="ProtNLM"/>
    </source>
</evidence>
<dbReference type="AlphaFoldDB" id="A0A1I1LW26"/>
<sequence>MPGEPTSVIKFTYGLPRHLIMSRKACKYELISNIMIKRILLITLIFMPLFTAQSQKESFSIWGRIVDSGFNPIESFSIKVFELNAFTDQRKKIQDFKVWDHNGEFLIKNLSAQPYLIEITVENYTWYSILKTVADKNESVGEIVLQNTW</sequence>
<gene>
    <name evidence="2" type="ORF">SAMN05216297_102116</name>
</gene>
<dbReference type="EMBL" id="FOMH01000002">
    <property type="protein sequence ID" value="SFC74523.1"/>
    <property type="molecule type" value="Genomic_DNA"/>
</dbReference>
<name>A0A1I1LW26_9FLAO</name>
<dbReference type="SUPFAM" id="SSF49464">
    <property type="entry name" value="Carboxypeptidase regulatory domain-like"/>
    <property type="match status" value="1"/>
</dbReference>
<reference evidence="3" key="1">
    <citation type="submission" date="2016-10" db="EMBL/GenBank/DDBJ databases">
        <authorList>
            <person name="Varghese N."/>
            <person name="Submissions S."/>
        </authorList>
    </citation>
    <scope>NUCLEOTIDE SEQUENCE [LARGE SCALE GENOMIC DNA]</scope>
    <source>
        <strain evidence="3">CGMCC 1.10370</strain>
    </source>
</reference>
<keyword evidence="3" id="KW-1185">Reference proteome</keyword>
<evidence type="ECO:0000313" key="3">
    <source>
        <dbReference type="Proteomes" id="UP000199672"/>
    </source>
</evidence>
<feature type="transmembrane region" description="Helical" evidence="1">
    <location>
        <begin position="30"/>
        <end position="50"/>
    </location>
</feature>
<dbReference type="Proteomes" id="UP000199672">
    <property type="component" value="Unassembled WGS sequence"/>
</dbReference>
<protein>
    <recommendedName>
        <fullName evidence="4">Carboxypeptidase regulatory-like domain-containing protein</fullName>
    </recommendedName>
</protein>
<dbReference type="STRING" id="739143.SAMN05216297_102116"/>
<accession>A0A1I1LW26</accession>
<dbReference type="InterPro" id="IPR008969">
    <property type="entry name" value="CarboxyPept-like_regulatory"/>
</dbReference>
<evidence type="ECO:0000313" key="2">
    <source>
        <dbReference type="EMBL" id="SFC74523.1"/>
    </source>
</evidence>
<keyword evidence="1" id="KW-0472">Membrane</keyword>
<organism evidence="2 3">
    <name type="scientific">Flavobacterium phragmitis</name>
    <dbReference type="NCBI Taxonomy" id="739143"/>
    <lineage>
        <taxon>Bacteria</taxon>
        <taxon>Pseudomonadati</taxon>
        <taxon>Bacteroidota</taxon>
        <taxon>Flavobacteriia</taxon>
        <taxon>Flavobacteriales</taxon>
        <taxon>Flavobacteriaceae</taxon>
        <taxon>Flavobacterium</taxon>
    </lineage>
</organism>
<keyword evidence="1" id="KW-1133">Transmembrane helix</keyword>